<dbReference type="Proteomes" id="UP000290408">
    <property type="component" value="Chromosome"/>
</dbReference>
<dbReference type="AlphaFoldDB" id="A0A4P6MV81"/>
<dbReference type="KEGG" id="jli:EXU32_02255"/>
<reference evidence="3 4" key="1">
    <citation type="submission" date="2019-02" db="EMBL/GenBank/DDBJ databases">
        <title>Genomic data mining of an Antarctic deep-sea actinobacterium, Janibacterlimosus P3-3-X1.</title>
        <authorList>
            <person name="Liao L."/>
            <person name="Chen B."/>
        </authorList>
    </citation>
    <scope>NUCLEOTIDE SEQUENCE [LARGE SCALE GENOMIC DNA]</scope>
    <source>
        <strain evidence="3 4">P3-3-X1</strain>
    </source>
</reference>
<keyword evidence="2" id="KW-0472">Membrane</keyword>
<dbReference type="EMBL" id="CP036164">
    <property type="protein sequence ID" value="QBF45193.1"/>
    <property type="molecule type" value="Genomic_DNA"/>
</dbReference>
<keyword evidence="2" id="KW-0812">Transmembrane</keyword>
<dbReference type="Pfam" id="PF14155">
    <property type="entry name" value="DUF4307"/>
    <property type="match status" value="1"/>
</dbReference>
<dbReference type="OrthoDB" id="5147470at2"/>
<name>A0A4P6MV81_9MICO</name>
<dbReference type="STRING" id="1216970.GCA_001570985_01476"/>
<protein>
    <submittedName>
        <fullName evidence="3">DUF4307 domain-containing protein</fullName>
    </submittedName>
</protein>
<feature type="compositionally biased region" description="Basic and acidic residues" evidence="1">
    <location>
        <begin position="62"/>
        <end position="77"/>
    </location>
</feature>
<keyword evidence="4" id="KW-1185">Reference proteome</keyword>
<evidence type="ECO:0000256" key="2">
    <source>
        <dbReference type="SAM" id="Phobius"/>
    </source>
</evidence>
<feature type="compositionally biased region" description="Polar residues" evidence="1">
    <location>
        <begin position="1"/>
        <end position="10"/>
    </location>
</feature>
<evidence type="ECO:0000313" key="4">
    <source>
        <dbReference type="Proteomes" id="UP000290408"/>
    </source>
</evidence>
<accession>A0A4P6MV81</accession>
<feature type="transmembrane region" description="Helical" evidence="2">
    <location>
        <begin position="84"/>
        <end position="106"/>
    </location>
</feature>
<sequence length="195" mass="20507">MSLSASTAGSSRGGCAARPGVPPRSGVTDNEVHPLTARRGPRRRPVHPNPTGAAMTSGAPHIEPDWDPAREEAEAEARPDRGRLLWWVLGSAFVVVAMAMTIWYGVSATRGAVTSTDIGFERNGDLEIVMIFDLTRPTGTAVTCTVTAMDGSYARVGTKRQTVPASEEATTRVRAAVRTTTTAVTATVADCAAVD</sequence>
<proteinExistence type="predicted"/>
<organism evidence="3 4">
    <name type="scientific">Janibacter limosus</name>
    <dbReference type="NCBI Taxonomy" id="53458"/>
    <lineage>
        <taxon>Bacteria</taxon>
        <taxon>Bacillati</taxon>
        <taxon>Actinomycetota</taxon>
        <taxon>Actinomycetes</taxon>
        <taxon>Micrococcales</taxon>
        <taxon>Intrasporangiaceae</taxon>
        <taxon>Janibacter</taxon>
    </lineage>
</organism>
<feature type="region of interest" description="Disordered" evidence="1">
    <location>
        <begin position="1"/>
        <end position="77"/>
    </location>
</feature>
<evidence type="ECO:0000313" key="3">
    <source>
        <dbReference type="EMBL" id="QBF45193.1"/>
    </source>
</evidence>
<gene>
    <name evidence="3" type="ORF">EXU32_02255</name>
</gene>
<evidence type="ECO:0000256" key="1">
    <source>
        <dbReference type="SAM" id="MobiDB-lite"/>
    </source>
</evidence>
<keyword evidence="2" id="KW-1133">Transmembrane helix</keyword>
<dbReference type="InterPro" id="IPR025443">
    <property type="entry name" value="DUF4307"/>
</dbReference>